<sequence>MQEIKPYTMMYSTIFKQNVEVIRVYKDTVTIRVTAGGLREGELMTFRGQRKDTLLPIKRLKSE</sequence>
<gene>
    <name evidence="1" type="ORF">IJ22_18950</name>
</gene>
<proteinExistence type="predicted"/>
<accession>A0A0U2W4C4</accession>
<dbReference type="PATRIC" id="fig|162209.4.peg.2007"/>
<dbReference type="Proteomes" id="UP000061660">
    <property type="component" value="Chromosome"/>
</dbReference>
<evidence type="ECO:0000313" key="1">
    <source>
        <dbReference type="EMBL" id="ALS22269.1"/>
    </source>
</evidence>
<reference evidence="1 2" key="2">
    <citation type="journal article" date="2016" name="Genome Announc.">
        <title>Complete Genome Sequences of Two Interactive Moderate Thermophiles, Paenibacillus napthalenovorans 32O-Y and Paenibacillus sp. 32O-W.</title>
        <authorList>
            <person name="Butler R.R.III."/>
            <person name="Wang J."/>
            <person name="Stark B.C."/>
            <person name="Pombert J.F."/>
        </authorList>
    </citation>
    <scope>NUCLEOTIDE SEQUENCE [LARGE SCALE GENOMIC DNA]</scope>
    <source>
        <strain evidence="1 2">32O-Y</strain>
    </source>
</reference>
<dbReference type="EMBL" id="CP013652">
    <property type="protein sequence ID" value="ALS22269.1"/>
    <property type="molecule type" value="Genomic_DNA"/>
</dbReference>
<dbReference type="STRING" id="162209.IJ22_18950"/>
<keyword evidence="2" id="KW-1185">Reference proteome</keyword>
<dbReference type="AlphaFoldDB" id="A0A0U2W4C4"/>
<name>A0A0U2W4C4_9BACL</name>
<dbReference type="OrthoDB" id="9961936at2"/>
<organism evidence="1 2">
    <name type="scientific">Paenibacillus naphthalenovorans</name>
    <dbReference type="NCBI Taxonomy" id="162209"/>
    <lineage>
        <taxon>Bacteria</taxon>
        <taxon>Bacillati</taxon>
        <taxon>Bacillota</taxon>
        <taxon>Bacilli</taxon>
        <taxon>Bacillales</taxon>
        <taxon>Paenibacillaceae</taxon>
        <taxon>Paenibacillus</taxon>
    </lineage>
</organism>
<protein>
    <submittedName>
        <fullName evidence="1">Uncharacterized protein</fullName>
    </submittedName>
</protein>
<evidence type="ECO:0000313" key="2">
    <source>
        <dbReference type="Proteomes" id="UP000061660"/>
    </source>
</evidence>
<reference evidence="2" key="1">
    <citation type="submission" date="2015-12" db="EMBL/GenBank/DDBJ databases">
        <title>Complete genome sequences of two moderately thermophilic Paenibacillus species.</title>
        <authorList>
            <person name="Butler R.III."/>
            <person name="Wang J."/>
            <person name="Stark B.C."/>
            <person name="Pombert J.-F."/>
        </authorList>
    </citation>
    <scope>NUCLEOTIDE SEQUENCE [LARGE SCALE GENOMIC DNA]</scope>
    <source>
        <strain evidence="2">32O-Y</strain>
    </source>
</reference>
<dbReference type="KEGG" id="pnp:IJ22_18950"/>
<dbReference type="RefSeq" id="WP_062408579.1">
    <property type="nucleotide sequence ID" value="NZ_CP013652.1"/>
</dbReference>